<dbReference type="Proteomes" id="UP001295469">
    <property type="component" value="Chromosome A02"/>
</dbReference>
<evidence type="ECO:0000313" key="2">
    <source>
        <dbReference type="EMBL" id="CAF2137781.1"/>
    </source>
</evidence>
<sequence>MMRIAFVTSRLIRRSAAADQRRHSAGDHGNRRGKKGPFATRDKPMPEEPKKEPVVLSKRDKRIGVLRLDKARLEDRNNHWMKGYENLVSLLADCRCDVQRGILHGKIRSVAEKVDENTKTLNKVEWELVSLGEVIGGLADVSGGGGDVSGGGCDVTGGGGGVDGTGGGGEGTCGGDVVGDGESTCLFNRFCF</sequence>
<reference evidence="2" key="1">
    <citation type="submission" date="2021-01" db="EMBL/GenBank/DDBJ databases">
        <authorList>
            <consortium name="Genoscope - CEA"/>
            <person name="William W."/>
        </authorList>
    </citation>
    <scope>NUCLEOTIDE SEQUENCE</scope>
</reference>
<evidence type="ECO:0000256" key="1">
    <source>
        <dbReference type="SAM" id="MobiDB-lite"/>
    </source>
</evidence>
<dbReference type="EMBL" id="HG994356">
    <property type="protein sequence ID" value="CAF2137781.1"/>
    <property type="molecule type" value="Genomic_DNA"/>
</dbReference>
<feature type="region of interest" description="Disordered" evidence="1">
    <location>
        <begin position="15"/>
        <end position="54"/>
    </location>
</feature>
<proteinExistence type="predicted"/>
<name>A0A816WS20_BRANA</name>
<feature type="compositionally biased region" description="Basic and acidic residues" evidence="1">
    <location>
        <begin position="19"/>
        <end position="30"/>
    </location>
</feature>
<organism evidence="2">
    <name type="scientific">Brassica napus</name>
    <name type="common">Rape</name>
    <dbReference type="NCBI Taxonomy" id="3708"/>
    <lineage>
        <taxon>Eukaryota</taxon>
        <taxon>Viridiplantae</taxon>
        <taxon>Streptophyta</taxon>
        <taxon>Embryophyta</taxon>
        <taxon>Tracheophyta</taxon>
        <taxon>Spermatophyta</taxon>
        <taxon>Magnoliopsida</taxon>
        <taxon>eudicotyledons</taxon>
        <taxon>Gunneridae</taxon>
        <taxon>Pentapetalae</taxon>
        <taxon>rosids</taxon>
        <taxon>malvids</taxon>
        <taxon>Brassicales</taxon>
        <taxon>Brassicaceae</taxon>
        <taxon>Brassiceae</taxon>
        <taxon>Brassica</taxon>
    </lineage>
</organism>
<feature type="compositionally biased region" description="Basic and acidic residues" evidence="1">
    <location>
        <begin position="40"/>
        <end position="53"/>
    </location>
</feature>
<gene>
    <name evidence="2" type="ORF">DARMORV10_A02P10470.1</name>
</gene>
<accession>A0A816WS20</accession>
<protein>
    <submittedName>
        <fullName evidence="2">(rape) hypothetical protein</fullName>
    </submittedName>
</protein>
<dbReference type="AlphaFoldDB" id="A0A816WS20"/>